<dbReference type="AlphaFoldDB" id="U2E882"/>
<dbReference type="eggNOG" id="COG0613">
    <property type="taxonomic scope" value="Bacteria"/>
</dbReference>
<dbReference type="InterPro" id="IPR016195">
    <property type="entry name" value="Pol/histidinol_Pase-like"/>
</dbReference>
<dbReference type="EMBL" id="AFNU02000016">
    <property type="protein sequence ID" value="ERJ11096.1"/>
    <property type="molecule type" value="Genomic_DNA"/>
</dbReference>
<dbReference type="Gene3D" id="3.20.20.140">
    <property type="entry name" value="Metal-dependent hydrolases"/>
    <property type="match status" value="1"/>
</dbReference>
<accession>U2E882</accession>
<dbReference type="SMART" id="SM00481">
    <property type="entry name" value="POLIIIAc"/>
    <property type="match status" value="1"/>
</dbReference>
<dbReference type="STRING" id="1033810.HLPCO_002835"/>
<dbReference type="GO" id="GO:0035312">
    <property type="term" value="F:5'-3' DNA exonuclease activity"/>
    <property type="evidence" value="ECO:0007669"/>
    <property type="project" value="TreeGrafter"/>
</dbReference>
<dbReference type="SUPFAM" id="SSF89550">
    <property type="entry name" value="PHP domain-like"/>
    <property type="match status" value="1"/>
</dbReference>
<dbReference type="Proteomes" id="UP000005707">
    <property type="component" value="Unassembled WGS sequence"/>
</dbReference>
<sequence length="237" mass="26921">MPKYYYDLHIHSTLSPCGDASMTPNNIVNMASIKQLDIIAVTDHNCAKHVHVISKLAQEQGILLIPGIEVESSEEVHLLCLFANLEQLNRFSHTMYEGLPNMDNDETFFGSQTIFNELDEKIGSEQKLLCTSTSFTILEIIDLVHSEQGIVFAAHIDKRANSILSNLGFIPTDLKLDGIELSHRTNPRSFLESHPQYRHYNCIQNSDAHYLKDISERLHSIELPCNTTEAFIDYFRS</sequence>
<dbReference type="InterPro" id="IPR052018">
    <property type="entry name" value="PHP_domain"/>
</dbReference>
<name>U2E882_9MOLU</name>
<evidence type="ECO:0000259" key="1">
    <source>
        <dbReference type="SMART" id="SM00481"/>
    </source>
</evidence>
<proteinExistence type="predicted"/>
<dbReference type="PANTHER" id="PTHR42924:SF3">
    <property type="entry name" value="POLYMERASE_HISTIDINOL PHOSPHATASE N-TERMINAL DOMAIN-CONTAINING PROTEIN"/>
    <property type="match status" value="1"/>
</dbReference>
<dbReference type="CDD" id="cd07432">
    <property type="entry name" value="PHP_HisPPase"/>
    <property type="match status" value="1"/>
</dbReference>
<reference evidence="2 3" key="2">
    <citation type="journal article" date="2013" name="PLoS ONE">
        <title>INDIGO - INtegrated Data Warehouse of MIcrobial GenOmes with Examples from the Red Sea Extremophiles.</title>
        <authorList>
            <person name="Alam I."/>
            <person name="Antunes A."/>
            <person name="Kamau A.A."/>
            <person name="Ba Alawi W."/>
            <person name="Kalkatawi M."/>
            <person name="Stingl U."/>
            <person name="Bajic V.B."/>
        </authorList>
    </citation>
    <scope>NUCLEOTIDE SEQUENCE [LARGE SCALE GENOMIC DNA]</scope>
    <source>
        <strain evidence="2 3">SSD-17B</strain>
    </source>
</reference>
<dbReference type="PANTHER" id="PTHR42924">
    <property type="entry name" value="EXONUCLEASE"/>
    <property type="match status" value="1"/>
</dbReference>
<dbReference type="InParanoid" id="U2E882"/>
<dbReference type="OrthoDB" id="9791620at2"/>
<dbReference type="InterPro" id="IPR003141">
    <property type="entry name" value="Pol/His_phosphatase_N"/>
</dbReference>
<evidence type="ECO:0000313" key="2">
    <source>
        <dbReference type="EMBL" id="ERJ11096.1"/>
    </source>
</evidence>
<keyword evidence="3" id="KW-1185">Reference proteome</keyword>
<gene>
    <name evidence="2" type="ORF">HLPCO_002835</name>
</gene>
<dbReference type="RefSeq" id="WP_008824684.1">
    <property type="nucleotide sequence ID" value="NZ_AFNU02000016.1"/>
</dbReference>
<dbReference type="GO" id="GO:0004534">
    <property type="term" value="F:5'-3' RNA exonuclease activity"/>
    <property type="evidence" value="ECO:0007669"/>
    <property type="project" value="TreeGrafter"/>
</dbReference>
<comment type="caution">
    <text evidence="2">The sequence shown here is derived from an EMBL/GenBank/DDBJ whole genome shotgun (WGS) entry which is preliminary data.</text>
</comment>
<organism evidence="2 3">
    <name type="scientific">Haloplasma contractile SSD-17B</name>
    <dbReference type="NCBI Taxonomy" id="1033810"/>
    <lineage>
        <taxon>Bacteria</taxon>
        <taxon>Bacillati</taxon>
        <taxon>Mycoplasmatota</taxon>
        <taxon>Mollicutes</taxon>
        <taxon>Haloplasmatales</taxon>
        <taxon>Haloplasmataceae</taxon>
        <taxon>Haloplasma</taxon>
    </lineage>
</organism>
<reference evidence="2 3" key="1">
    <citation type="journal article" date="2011" name="J. Bacteriol.">
        <title>Genome sequence of Haloplasma contractile, an unusual contractile bacterium from a deep-sea anoxic brine lake.</title>
        <authorList>
            <person name="Antunes A."/>
            <person name="Alam I."/>
            <person name="El Dorry H."/>
            <person name="Siam R."/>
            <person name="Robertson A."/>
            <person name="Bajic V.B."/>
            <person name="Stingl U."/>
        </authorList>
    </citation>
    <scope>NUCLEOTIDE SEQUENCE [LARGE SCALE GENOMIC DNA]</scope>
    <source>
        <strain evidence="2 3">SSD-17B</strain>
    </source>
</reference>
<feature type="domain" description="Polymerase/histidinol phosphatase N-terminal" evidence="1">
    <location>
        <begin position="6"/>
        <end position="74"/>
    </location>
</feature>
<dbReference type="Pfam" id="PF02811">
    <property type="entry name" value="PHP"/>
    <property type="match status" value="1"/>
</dbReference>
<protein>
    <submittedName>
        <fullName evidence="2">PHP domain protein</fullName>
    </submittedName>
</protein>
<dbReference type="InterPro" id="IPR004013">
    <property type="entry name" value="PHP_dom"/>
</dbReference>
<evidence type="ECO:0000313" key="3">
    <source>
        <dbReference type="Proteomes" id="UP000005707"/>
    </source>
</evidence>